<dbReference type="AlphaFoldDB" id="K9XZI8"/>
<dbReference type="Pfam" id="PF13558">
    <property type="entry name" value="SbcC_Walker_B"/>
    <property type="match status" value="1"/>
</dbReference>
<dbReference type="InterPro" id="IPR013134">
    <property type="entry name" value="Zn_hook_RAD50"/>
</dbReference>
<feature type="coiled-coil region" evidence="13">
    <location>
        <begin position="395"/>
        <end position="429"/>
    </location>
</feature>
<feature type="binding site" evidence="12">
    <location>
        <position position="499"/>
    </location>
    <ligand>
        <name>Zn(2+)</name>
        <dbReference type="ChEBI" id="CHEBI:29105"/>
    </ligand>
</feature>
<evidence type="ECO:0000256" key="9">
    <source>
        <dbReference type="ARBA" id="ARBA00022840"/>
    </source>
</evidence>
<dbReference type="GO" id="GO:0046872">
    <property type="term" value="F:metal ion binding"/>
    <property type="evidence" value="ECO:0007669"/>
    <property type="project" value="UniProtKB-UniRule"/>
</dbReference>
<dbReference type="EMBL" id="CP003653">
    <property type="protein sequence ID" value="AFZ37541.1"/>
    <property type="molecule type" value="Genomic_DNA"/>
</dbReference>
<keyword evidence="5" id="KW-0547">Nucleotide-binding</keyword>
<dbReference type="KEGG" id="scs:Sta7437_4064"/>
<evidence type="ECO:0000256" key="1">
    <source>
        <dbReference type="ARBA" id="ARBA00006930"/>
    </source>
</evidence>
<organism evidence="15 16">
    <name type="scientific">Stanieria cyanosphaera (strain ATCC 29371 / PCC 7437)</name>
    <dbReference type="NCBI Taxonomy" id="111780"/>
    <lineage>
        <taxon>Bacteria</taxon>
        <taxon>Bacillati</taxon>
        <taxon>Cyanobacteriota</taxon>
        <taxon>Cyanophyceae</taxon>
        <taxon>Pleurocapsales</taxon>
        <taxon>Dermocarpellaceae</taxon>
        <taxon>Stanieria</taxon>
    </lineage>
</organism>
<evidence type="ECO:0000313" key="16">
    <source>
        <dbReference type="Proteomes" id="UP000010473"/>
    </source>
</evidence>
<accession>K9XZI8</accession>
<dbReference type="InterPro" id="IPR004592">
    <property type="entry name" value="SbcC_gammaproteobac_type"/>
</dbReference>
<feature type="domain" description="Zinc-hook" evidence="14">
    <location>
        <begin position="447"/>
        <end position="551"/>
    </location>
</feature>
<evidence type="ECO:0000256" key="5">
    <source>
        <dbReference type="ARBA" id="ARBA00022741"/>
    </source>
</evidence>
<dbReference type="PANTHER" id="PTHR32114">
    <property type="entry name" value="ABC TRANSPORTER ABCH.3"/>
    <property type="match status" value="1"/>
</dbReference>
<dbReference type="Proteomes" id="UP000010473">
    <property type="component" value="Chromosome"/>
</dbReference>
<evidence type="ECO:0000313" key="15">
    <source>
        <dbReference type="EMBL" id="AFZ37541.1"/>
    </source>
</evidence>
<dbReference type="GO" id="GO:0004527">
    <property type="term" value="F:exonuclease activity"/>
    <property type="evidence" value="ECO:0007669"/>
    <property type="project" value="UniProtKB-KW"/>
</dbReference>
<dbReference type="OrthoDB" id="9795626at2"/>
<evidence type="ECO:0000256" key="8">
    <source>
        <dbReference type="ARBA" id="ARBA00022833"/>
    </source>
</evidence>
<keyword evidence="16" id="KW-1185">Reference proteome</keyword>
<keyword evidence="6" id="KW-0227">DNA damage</keyword>
<feature type="coiled-coil region" evidence="13">
    <location>
        <begin position="164"/>
        <end position="281"/>
    </location>
</feature>
<evidence type="ECO:0000256" key="7">
    <source>
        <dbReference type="ARBA" id="ARBA00022801"/>
    </source>
</evidence>
<dbReference type="PANTHER" id="PTHR32114:SF2">
    <property type="entry name" value="ABC TRANSPORTER ABCH.3"/>
    <property type="match status" value="1"/>
</dbReference>
<sequence>MIPLQLTLKNFLSYREATLDFRGLHTACICGANGAGKSSLLEAITWVIWGKTRTATEDDVIHAGVNHVRVDFDFICHQQTYRIIRSRSRGKSSALEFQVVTESGRFRSITAKGMKATQEEITTALKLDYDTFINSAYLRQGRADEFMLRRPSDRKQILADLLKLDRYEQLAVQSKDLAKEYKGQAEQLRQSIVLLEEQLAQEKFTQQELISLETQINQLQQLQEQNSTRLQDLQVIEHQRQAWEQQITVQETQYQNLLQDCDRLSKDLNFLQIQLQQLEQLIAQEPEIVQQYNQLLSWQEQEKDFLAKFATYQQVQKQLTQLEQQLNQQNNELNLQIRQVETRLEAVEQQEQEIEQVLARSSEVEAGLEQLNLHRQRLVELDRIQQYVAPLLQQKNNLQLEIEKTETKLNVKLEQIQQASEQLAEQIAKVPQMRQAVLTIDAQIDELDKKKVYQKRVREKGEERRDFQTTLQANQRVYERQFQELQQKLDLLGIPEAVCPLCERELDEHHRSHVIDKTQKQQKEIQEQIWVIREQLAACERELQLLRKEYKQLDHELTTYDSLQLQIGQLEAQLEATGEIHKQLKNIKAEQEELENLLGTGNYAQELQLDLTQLNNEIKNFNYDEQTHALVRGEVERWRWAEIKQVKIEDAKKRQANLESQKPQLLEQIQSLQQEIKQLHTTSEIQQQIEQVQQTIAQLGYDQTQHQNLLTQLRQAQTWYVRYQELTQAKQQYPQLQIRLQELQQLLELRLQDKTVSQTQIDNYITQREQINDYRQEIKTLEQQIHQRRQQLDELIIQTGRLQQTLVQIKELKNQYTTNCQQLKEIDKNYRIYQELGQAFGKNGIQALMIENILPQLEAETNHILARLTGNQFHVQFLTQKAGKSSSKKTTKLIDTLDILIADARGTRPYETYSGGEAFRINFSIRLALAKLLAQRAGTSLQLLIVDEGFGTQDSEGCERLVAAINAIASDFACILTVTHMPQFKEAFQTRIEVYKSDRGSLLRLSN</sequence>
<dbReference type="PROSITE" id="PS51131">
    <property type="entry name" value="ZN_HOOK"/>
    <property type="match status" value="1"/>
</dbReference>
<dbReference type="Pfam" id="PF13476">
    <property type="entry name" value="AAA_23"/>
    <property type="match status" value="1"/>
</dbReference>
<dbReference type="InterPro" id="IPR038729">
    <property type="entry name" value="Rad50/SbcC_AAA"/>
</dbReference>
<evidence type="ECO:0000256" key="10">
    <source>
        <dbReference type="ARBA" id="ARBA00023054"/>
    </source>
</evidence>
<dbReference type="GO" id="GO:0006302">
    <property type="term" value="P:double-strand break repair"/>
    <property type="evidence" value="ECO:0007669"/>
    <property type="project" value="InterPro"/>
</dbReference>
<proteinExistence type="inferred from homology"/>
<keyword evidence="15" id="KW-0540">Nuclease</keyword>
<dbReference type="Gene3D" id="3.40.50.300">
    <property type="entry name" value="P-loop containing nucleotide triphosphate hydrolases"/>
    <property type="match status" value="2"/>
</dbReference>
<keyword evidence="4 12" id="KW-0479">Metal-binding</keyword>
<evidence type="ECO:0000256" key="2">
    <source>
        <dbReference type="ARBA" id="ARBA00011322"/>
    </source>
</evidence>
<evidence type="ECO:0000259" key="14">
    <source>
        <dbReference type="PROSITE" id="PS51131"/>
    </source>
</evidence>
<dbReference type="GO" id="GO:0016887">
    <property type="term" value="F:ATP hydrolysis activity"/>
    <property type="evidence" value="ECO:0007669"/>
    <property type="project" value="InterPro"/>
</dbReference>
<dbReference type="eggNOG" id="COG0419">
    <property type="taxonomic scope" value="Bacteria"/>
</dbReference>
<evidence type="ECO:0000256" key="6">
    <source>
        <dbReference type="ARBA" id="ARBA00022763"/>
    </source>
</evidence>
<dbReference type="SUPFAM" id="SSF52540">
    <property type="entry name" value="P-loop containing nucleoside triphosphate hydrolases"/>
    <property type="match status" value="2"/>
</dbReference>
<dbReference type="GO" id="GO:0005524">
    <property type="term" value="F:ATP binding"/>
    <property type="evidence" value="ECO:0007669"/>
    <property type="project" value="UniProtKB-KW"/>
</dbReference>
<evidence type="ECO:0000256" key="11">
    <source>
        <dbReference type="ARBA" id="ARBA00023204"/>
    </source>
</evidence>
<keyword evidence="9" id="KW-0067">ATP-binding</keyword>
<keyword evidence="8 12" id="KW-0862">Zinc</keyword>
<dbReference type="NCBIfam" id="TIGR00618">
    <property type="entry name" value="sbcc"/>
    <property type="match status" value="1"/>
</dbReference>
<keyword evidence="11" id="KW-0234">DNA repair</keyword>
<dbReference type="PATRIC" id="fig|111780.3.peg.4214"/>
<comment type="similarity">
    <text evidence="1">Belongs to the SMC family. SbcC subfamily.</text>
</comment>
<protein>
    <recommendedName>
        <fullName evidence="3">Nuclease SbcCD subunit C</fullName>
    </recommendedName>
</protein>
<evidence type="ECO:0000256" key="12">
    <source>
        <dbReference type="PROSITE-ProRule" id="PRU00471"/>
    </source>
</evidence>
<evidence type="ECO:0000256" key="4">
    <source>
        <dbReference type="ARBA" id="ARBA00022723"/>
    </source>
</evidence>
<dbReference type="Gene3D" id="1.10.287.510">
    <property type="entry name" value="Helix hairpin bin"/>
    <property type="match status" value="1"/>
</dbReference>
<evidence type="ECO:0000256" key="3">
    <source>
        <dbReference type="ARBA" id="ARBA00013368"/>
    </source>
</evidence>
<dbReference type="InterPro" id="IPR027417">
    <property type="entry name" value="P-loop_NTPase"/>
</dbReference>
<keyword evidence="7" id="KW-0378">Hydrolase</keyword>
<name>K9XZI8_STAC7</name>
<dbReference type="HOGENOM" id="CLU_004785_0_2_3"/>
<dbReference type="STRING" id="111780.Sta7437_4064"/>
<feature type="coiled-coil region" evidence="13">
    <location>
        <begin position="529"/>
        <end position="556"/>
    </location>
</feature>
<dbReference type="SUPFAM" id="SSF75712">
    <property type="entry name" value="Rad50 coiled-coil Zn hook"/>
    <property type="match status" value="1"/>
</dbReference>
<feature type="binding site" evidence="12">
    <location>
        <position position="502"/>
    </location>
    <ligand>
        <name>Zn(2+)</name>
        <dbReference type="ChEBI" id="CHEBI:29105"/>
    </ligand>
</feature>
<evidence type="ECO:0000256" key="13">
    <source>
        <dbReference type="SAM" id="Coils"/>
    </source>
</evidence>
<dbReference type="Pfam" id="PF04423">
    <property type="entry name" value="Rad50_zn_hook"/>
    <property type="match status" value="1"/>
</dbReference>
<reference evidence="16" key="1">
    <citation type="journal article" date="2013" name="Proc. Natl. Acad. Sci. U.S.A.">
        <title>Improving the coverage of the cyanobacterial phylum using diversity-driven genome sequencing.</title>
        <authorList>
            <person name="Shih P.M."/>
            <person name="Wu D."/>
            <person name="Latifi A."/>
            <person name="Axen S.D."/>
            <person name="Fewer D.P."/>
            <person name="Talla E."/>
            <person name="Calteau A."/>
            <person name="Cai F."/>
            <person name="Tandeau de Marsac N."/>
            <person name="Rippka R."/>
            <person name="Herdman M."/>
            <person name="Sivonen K."/>
            <person name="Coursin T."/>
            <person name="Laurent T."/>
            <person name="Goodwin L."/>
            <person name="Nolan M."/>
            <person name="Davenport K.W."/>
            <person name="Han C.S."/>
            <person name="Rubin E.M."/>
            <person name="Eisen J.A."/>
            <person name="Woyke T."/>
            <person name="Gugger M."/>
            <person name="Kerfeld C.A."/>
        </authorList>
    </citation>
    <scope>NUCLEOTIDE SEQUENCE [LARGE SCALE GENOMIC DNA]</scope>
    <source>
        <strain evidence="16">ATCC 29371 / PCC 7437</strain>
    </source>
</reference>
<feature type="coiled-coil region" evidence="13">
    <location>
        <begin position="580"/>
        <end position="682"/>
    </location>
</feature>
<keyword evidence="10 13" id="KW-0175">Coiled coil</keyword>
<keyword evidence="15" id="KW-0269">Exonuclease</keyword>
<dbReference type="RefSeq" id="WP_015195195.1">
    <property type="nucleotide sequence ID" value="NC_019748.1"/>
</dbReference>
<feature type="coiled-coil region" evidence="13">
    <location>
        <begin position="312"/>
        <end position="367"/>
    </location>
</feature>
<feature type="coiled-coil region" evidence="13">
    <location>
        <begin position="726"/>
        <end position="826"/>
    </location>
</feature>
<gene>
    <name evidence="15" type="ordered locus">Sta7437_4064</name>
</gene>
<comment type="subunit">
    <text evidence="2">Heterodimer of SbcC and SbcD.</text>
</comment>